<feature type="transmembrane region" description="Helical" evidence="7">
    <location>
        <begin position="175"/>
        <end position="196"/>
    </location>
</feature>
<dbReference type="EMBL" id="MSCI01000001">
    <property type="protein sequence ID" value="PQJ63304.1"/>
    <property type="molecule type" value="Genomic_DNA"/>
</dbReference>
<dbReference type="AlphaFoldDB" id="A0A2S7VMD9"/>
<dbReference type="Gene3D" id="1.10.3430.10">
    <property type="entry name" value="Ammonium transporter AmtB like domains"/>
    <property type="match status" value="1"/>
</dbReference>
<dbReference type="RefSeq" id="WP_105023147.1">
    <property type="nucleotide sequence ID" value="NZ_MSCI01000001.1"/>
</dbReference>
<protein>
    <submittedName>
        <fullName evidence="8">Urea transporter</fullName>
    </submittedName>
</protein>
<gene>
    <name evidence="8" type="ORF">BTO10_00330</name>
</gene>
<keyword evidence="3" id="KW-1003">Cell membrane</keyword>
<evidence type="ECO:0000313" key="8">
    <source>
        <dbReference type="EMBL" id="PQJ63304.1"/>
    </source>
</evidence>
<proteinExistence type="inferred from homology"/>
<dbReference type="GO" id="GO:0015204">
    <property type="term" value="F:urea transmembrane transporter activity"/>
    <property type="evidence" value="ECO:0007669"/>
    <property type="project" value="InterPro"/>
</dbReference>
<evidence type="ECO:0000256" key="1">
    <source>
        <dbReference type="ARBA" id="ARBA00004651"/>
    </source>
</evidence>
<evidence type="ECO:0000313" key="9">
    <source>
        <dbReference type="Proteomes" id="UP000238707"/>
    </source>
</evidence>
<feature type="transmembrane region" description="Helical" evidence="7">
    <location>
        <begin position="12"/>
        <end position="35"/>
    </location>
</feature>
<evidence type="ECO:0000256" key="4">
    <source>
        <dbReference type="ARBA" id="ARBA00022692"/>
    </source>
</evidence>
<dbReference type="GO" id="GO:0005886">
    <property type="term" value="C:plasma membrane"/>
    <property type="evidence" value="ECO:0007669"/>
    <property type="project" value="UniProtKB-SubCell"/>
</dbReference>
<keyword evidence="4 7" id="KW-0812">Transmembrane</keyword>
<name>A0A2S7VMD9_9VIBR</name>
<keyword evidence="6 7" id="KW-0472">Membrane</keyword>
<keyword evidence="9" id="KW-1185">Reference proteome</keyword>
<dbReference type="InterPro" id="IPR004937">
    <property type="entry name" value="Urea_transporter"/>
</dbReference>
<dbReference type="InterPro" id="IPR029020">
    <property type="entry name" value="Ammonium/urea_transptr"/>
</dbReference>
<organism evidence="8 9">
    <name type="scientific">Vibrio chagasii</name>
    <dbReference type="NCBI Taxonomy" id="170679"/>
    <lineage>
        <taxon>Bacteria</taxon>
        <taxon>Pseudomonadati</taxon>
        <taxon>Pseudomonadota</taxon>
        <taxon>Gammaproteobacteria</taxon>
        <taxon>Vibrionales</taxon>
        <taxon>Vibrionaceae</taxon>
        <taxon>Vibrio</taxon>
    </lineage>
</organism>
<feature type="transmembrane region" description="Helical" evidence="7">
    <location>
        <begin position="118"/>
        <end position="139"/>
    </location>
</feature>
<feature type="transmembrane region" description="Helical" evidence="7">
    <location>
        <begin position="94"/>
        <end position="113"/>
    </location>
</feature>
<comment type="caution">
    <text evidence="8">The sequence shown here is derived from an EMBL/GenBank/DDBJ whole genome shotgun (WGS) entry which is preliminary data.</text>
</comment>
<feature type="transmembrane region" description="Helical" evidence="7">
    <location>
        <begin position="41"/>
        <end position="60"/>
    </location>
</feature>
<comment type="subcellular location">
    <subcellularLocation>
        <location evidence="1">Cell membrane</location>
        <topology evidence="1">Multi-pass membrane protein</topology>
    </subcellularLocation>
</comment>
<reference evidence="8 9" key="1">
    <citation type="submission" date="2016-12" db="EMBL/GenBank/DDBJ databases">
        <title>Diversity of luminous bacteria.</title>
        <authorList>
            <person name="Yoshizawa S."/>
            <person name="Kogure K."/>
        </authorList>
    </citation>
    <scope>NUCLEOTIDE SEQUENCE [LARGE SCALE GENOMIC DNA]</scope>
    <source>
        <strain evidence="8 9">LC2-408</strain>
    </source>
</reference>
<keyword evidence="5 7" id="KW-1133">Transmembrane helix</keyword>
<feature type="transmembrane region" description="Helical" evidence="7">
    <location>
        <begin position="274"/>
        <end position="292"/>
    </location>
</feature>
<evidence type="ECO:0000256" key="3">
    <source>
        <dbReference type="ARBA" id="ARBA00022475"/>
    </source>
</evidence>
<dbReference type="PANTHER" id="PTHR10464:SF4">
    <property type="entry name" value="UREA TRANSPORTER"/>
    <property type="match status" value="1"/>
</dbReference>
<evidence type="ECO:0000256" key="7">
    <source>
        <dbReference type="SAM" id="Phobius"/>
    </source>
</evidence>
<evidence type="ECO:0000256" key="6">
    <source>
        <dbReference type="ARBA" id="ARBA00023136"/>
    </source>
</evidence>
<dbReference type="Proteomes" id="UP000238707">
    <property type="component" value="Unassembled WGS sequence"/>
</dbReference>
<feature type="transmembrane region" description="Helical" evidence="7">
    <location>
        <begin position="203"/>
        <end position="220"/>
    </location>
</feature>
<accession>A0A2S7VMD9</accession>
<comment type="similarity">
    <text evidence="2">Belongs to the urea transporter family.</text>
</comment>
<dbReference type="PANTHER" id="PTHR10464">
    <property type="entry name" value="UREA TRANSPORTER"/>
    <property type="match status" value="1"/>
</dbReference>
<feature type="transmembrane region" description="Helical" evidence="7">
    <location>
        <begin position="72"/>
        <end position="88"/>
    </location>
</feature>
<evidence type="ECO:0000256" key="2">
    <source>
        <dbReference type="ARBA" id="ARBA00005914"/>
    </source>
</evidence>
<evidence type="ECO:0000256" key="5">
    <source>
        <dbReference type="ARBA" id="ARBA00022989"/>
    </source>
</evidence>
<sequence>MQTNKDFQQHQGLLNGIGQVYFTPTIITSVLFLIAISVESLPLSALTLFGAASSYVFAYYSRKPIDNINNGMYALNGALVALFIGNIFGITPVLVIVTFLGALFTVPIATVVFGFKKYLGYTSAFVITSWLIYVAQWSLDLTVFSPSVDEQAPHIHTATNLEIHLPPFIVTMLKGVSQVSFVNNTWTGLIILVAIMLNNIRNAIWVVLAVAISTLFSEVIGADGELIAQGLYGYNAVLATLALILYPRVSWGWAILGGVLSCLVTLIFHTLNLLPLTAPFILSTWVMVYLSSKQHT</sequence>
<dbReference type="Pfam" id="PF03253">
    <property type="entry name" value="UT"/>
    <property type="match status" value="1"/>
</dbReference>